<dbReference type="Pfam" id="PF00023">
    <property type="entry name" value="Ank"/>
    <property type="match status" value="2"/>
</dbReference>
<dbReference type="PROSITE" id="PS50088">
    <property type="entry name" value="ANK_REPEAT"/>
    <property type="match status" value="2"/>
</dbReference>
<dbReference type="SMART" id="SM00248">
    <property type="entry name" value="ANK"/>
    <property type="match status" value="5"/>
</dbReference>
<dbReference type="Proteomes" id="UP000276215">
    <property type="component" value="Unassembled WGS sequence"/>
</dbReference>
<sequence>MAYTGNACSFNNNSFNSINTIIQAPIPVVDDKAQLLQWLSPLMPQQRHKHLRESRLDGVGEWIFRTREFQRWNTVKDGSAHSVLFCHGNPGVGKTHLSSLVIDHFQGSEQDITVTALYCDYLDKKEQTTSSMIGAILKQVVGDGNIPEDMRKAFEVGKKHLGGVGPRTSELLKMLKTVLAQRQRVVICVDGLDESLPDYRAGLLKALREIIRELPNVRLFLTARPFIRSEVEKYFPDVDTISVTPAKEDVKILLKTKIDGDTEPDAMDDNLRDQILEIIPEKVSEIFLLVSLTIEAILGETTIHRRREKLKHMTNGQDVGDVYTATLDRIKAQKKDRSRLGMEAIMWISHSERPLRPEELCQALGVQLRSEHLNNDNQPTIRTILSCGLGLITLDSSSATVRLVHFTLQEYNLANPTLFHSPHSMIAEVCLTYLNYQSIQDLSPMLFSPPPTTPFLEYASCYWGAHARKKPTKGVKQLALRLLEQFDTHVASTLLLLHQMEYDGHRPLDKQGSPLGFTGLHGAAFLGVQEIMTAVLGMKNWDLNAIDILGNTVLSWAARKGHEGIVKMLLEKNDIDPDRADLHGQTPFSWAAEYGHEIIVKMLLERNDINPDRADKDGRAPILWATMNGHEVIVKMLLRNDVDPDRADSDGRTPFSWAANWGHEGIVKMLLERSDIDPDKADLHAKHHFRGLPGVAMREL</sequence>
<evidence type="ECO:0000313" key="5">
    <source>
        <dbReference type="Proteomes" id="UP000276215"/>
    </source>
</evidence>
<dbReference type="InterPro" id="IPR054471">
    <property type="entry name" value="GPIID_WHD"/>
</dbReference>
<dbReference type="Pfam" id="PF12796">
    <property type="entry name" value="Ank_2"/>
    <property type="match status" value="1"/>
</dbReference>
<evidence type="ECO:0000256" key="2">
    <source>
        <dbReference type="PROSITE-ProRule" id="PRU00023"/>
    </source>
</evidence>
<dbReference type="Gene3D" id="1.25.40.20">
    <property type="entry name" value="Ankyrin repeat-containing domain"/>
    <property type="match status" value="2"/>
</dbReference>
<dbReference type="SUPFAM" id="SSF48403">
    <property type="entry name" value="Ankyrin repeat"/>
    <property type="match status" value="1"/>
</dbReference>
<evidence type="ECO:0000256" key="1">
    <source>
        <dbReference type="ARBA" id="ARBA00022737"/>
    </source>
</evidence>
<feature type="domain" description="NACHT" evidence="3">
    <location>
        <begin position="82"/>
        <end position="225"/>
    </location>
</feature>
<reference evidence="4 5" key="1">
    <citation type="journal article" date="2018" name="Nat. Ecol. Evol.">
        <title>Pezizomycetes genomes reveal the molecular basis of ectomycorrhizal truffle lifestyle.</title>
        <authorList>
            <person name="Murat C."/>
            <person name="Payen T."/>
            <person name="Noel B."/>
            <person name="Kuo A."/>
            <person name="Morin E."/>
            <person name="Chen J."/>
            <person name="Kohler A."/>
            <person name="Krizsan K."/>
            <person name="Balestrini R."/>
            <person name="Da Silva C."/>
            <person name="Montanini B."/>
            <person name="Hainaut M."/>
            <person name="Levati E."/>
            <person name="Barry K.W."/>
            <person name="Belfiori B."/>
            <person name="Cichocki N."/>
            <person name="Clum A."/>
            <person name="Dockter R.B."/>
            <person name="Fauchery L."/>
            <person name="Guy J."/>
            <person name="Iotti M."/>
            <person name="Le Tacon F."/>
            <person name="Lindquist E.A."/>
            <person name="Lipzen A."/>
            <person name="Malagnac F."/>
            <person name="Mello A."/>
            <person name="Molinier V."/>
            <person name="Miyauchi S."/>
            <person name="Poulain J."/>
            <person name="Riccioni C."/>
            <person name="Rubini A."/>
            <person name="Sitrit Y."/>
            <person name="Splivallo R."/>
            <person name="Traeger S."/>
            <person name="Wang M."/>
            <person name="Zifcakova L."/>
            <person name="Wipf D."/>
            <person name="Zambonelli A."/>
            <person name="Paolocci F."/>
            <person name="Nowrousian M."/>
            <person name="Ottonello S."/>
            <person name="Baldrian P."/>
            <person name="Spatafora J.W."/>
            <person name="Henrissat B."/>
            <person name="Nagy L.G."/>
            <person name="Aury J.M."/>
            <person name="Wincker P."/>
            <person name="Grigoriev I.V."/>
            <person name="Bonfante P."/>
            <person name="Martin F.M."/>
        </authorList>
    </citation>
    <scope>NUCLEOTIDE SEQUENCE [LARGE SCALE GENOMIC DNA]</scope>
    <source>
        <strain evidence="4 5">120613-1</strain>
    </source>
</reference>
<dbReference type="SUPFAM" id="SSF52540">
    <property type="entry name" value="P-loop containing nucleoside triphosphate hydrolases"/>
    <property type="match status" value="1"/>
</dbReference>
<keyword evidence="2" id="KW-0040">ANK repeat</keyword>
<proteinExistence type="predicted"/>
<dbReference type="InterPro" id="IPR007111">
    <property type="entry name" value="NACHT_NTPase"/>
</dbReference>
<gene>
    <name evidence="4" type="ORF">L873DRAFT_1767580</name>
</gene>
<keyword evidence="5" id="KW-1185">Reference proteome</keyword>
<dbReference type="InterPro" id="IPR002110">
    <property type="entry name" value="Ankyrin_rpt"/>
</dbReference>
<dbReference type="STRING" id="1336337.A0A3N4JMP2"/>
<dbReference type="OrthoDB" id="1577640at2759"/>
<feature type="repeat" description="ANK" evidence="2">
    <location>
        <begin position="617"/>
        <end position="649"/>
    </location>
</feature>
<dbReference type="PROSITE" id="PS50297">
    <property type="entry name" value="ANK_REP_REGION"/>
    <property type="match status" value="2"/>
</dbReference>
<dbReference type="InterPro" id="IPR036770">
    <property type="entry name" value="Ankyrin_rpt-contain_sf"/>
</dbReference>
<evidence type="ECO:0000259" key="3">
    <source>
        <dbReference type="PROSITE" id="PS50837"/>
    </source>
</evidence>
<dbReference type="AlphaFoldDB" id="A0A3N4JMP2"/>
<dbReference type="Pfam" id="PF22939">
    <property type="entry name" value="WHD_GPIID"/>
    <property type="match status" value="1"/>
</dbReference>
<dbReference type="InterPro" id="IPR027417">
    <property type="entry name" value="P-loop_NTPase"/>
</dbReference>
<name>A0A3N4JMP2_9PEZI</name>
<organism evidence="4 5">
    <name type="scientific">Choiromyces venosus 120613-1</name>
    <dbReference type="NCBI Taxonomy" id="1336337"/>
    <lineage>
        <taxon>Eukaryota</taxon>
        <taxon>Fungi</taxon>
        <taxon>Dikarya</taxon>
        <taxon>Ascomycota</taxon>
        <taxon>Pezizomycotina</taxon>
        <taxon>Pezizomycetes</taxon>
        <taxon>Pezizales</taxon>
        <taxon>Tuberaceae</taxon>
        <taxon>Choiromyces</taxon>
    </lineage>
</organism>
<keyword evidence="1" id="KW-0677">Repeat</keyword>
<dbReference type="Gene3D" id="3.40.50.300">
    <property type="entry name" value="P-loop containing nucleotide triphosphate hydrolases"/>
    <property type="match status" value="1"/>
</dbReference>
<feature type="repeat" description="ANK" evidence="2">
    <location>
        <begin position="583"/>
        <end position="607"/>
    </location>
</feature>
<dbReference type="PANTHER" id="PTHR10039:SF15">
    <property type="entry name" value="NACHT DOMAIN-CONTAINING PROTEIN"/>
    <property type="match status" value="1"/>
</dbReference>
<dbReference type="PANTHER" id="PTHR10039">
    <property type="entry name" value="AMELOGENIN"/>
    <property type="match status" value="1"/>
</dbReference>
<dbReference type="EMBL" id="ML120387">
    <property type="protein sequence ID" value="RPA99426.1"/>
    <property type="molecule type" value="Genomic_DNA"/>
</dbReference>
<protein>
    <recommendedName>
        <fullName evidence="3">NACHT domain-containing protein</fullName>
    </recommendedName>
</protein>
<accession>A0A3N4JMP2</accession>
<dbReference type="PROSITE" id="PS50837">
    <property type="entry name" value="NACHT"/>
    <property type="match status" value="1"/>
</dbReference>
<dbReference type="InterPro" id="IPR056884">
    <property type="entry name" value="NPHP3-like_N"/>
</dbReference>
<dbReference type="Pfam" id="PF24883">
    <property type="entry name" value="NPHP3_N"/>
    <property type="match status" value="1"/>
</dbReference>
<evidence type="ECO:0000313" key="4">
    <source>
        <dbReference type="EMBL" id="RPA99426.1"/>
    </source>
</evidence>